<protein>
    <recommendedName>
        <fullName evidence="9">Cobalamin biosynthesis protein CobD</fullName>
    </recommendedName>
</protein>
<feature type="transmembrane region" description="Helical" evidence="9">
    <location>
        <begin position="164"/>
        <end position="185"/>
    </location>
</feature>
<sequence>MTKDKGQMTLIIAAILDFLIGDPWGWPHPVQVMGWIISRFTKFALSICQNSITQRIAGIVLAIILIIGSGGISWLIIRVAQWLHPILAIVIESIILASCFALRSLRTAATDVLQPLIAGNLSQARQALSNYVGRDTQNLSEAEILRAVLETVTENATDGVMAPLFYAVVGACVPNVGAVPLALAYKASSTLDSMVGYKEAPYTYIGWFSARLEDYLTWLPCRLTVITLALLSGKLLHVWRICRRDAVLDPSPNSGWSECAYAAILGVQMGGINWYRGVAKAKPLLGDAIYPITPTSIDQALQLTRYSFLLWLGIAIAILFLLPNRS</sequence>
<dbReference type="GO" id="GO:0015420">
    <property type="term" value="F:ABC-type vitamin B12 transporter activity"/>
    <property type="evidence" value="ECO:0007669"/>
    <property type="project" value="UniProtKB-UniRule"/>
</dbReference>
<evidence type="ECO:0000313" key="10">
    <source>
        <dbReference type="EMBL" id="ALF55343.1"/>
    </source>
</evidence>
<dbReference type="GO" id="GO:0009236">
    <property type="term" value="P:cobalamin biosynthetic process"/>
    <property type="evidence" value="ECO:0007669"/>
    <property type="project" value="UniProtKB-UniRule"/>
</dbReference>
<dbReference type="Pfam" id="PF03186">
    <property type="entry name" value="CobD_Cbib"/>
    <property type="match status" value="1"/>
</dbReference>
<keyword evidence="8 9" id="KW-0472">Membrane</keyword>
<reference evidence="10 11" key="2">
    <citation type="journal article" date="2016" name="Genome Announc.">
        <title>Draft Genome Sequence of the N2-Fixing Cyanobacterium Nostoc piscinale CENA21, Isolated from the Brazilian Amazon Floodplain.</title>
        <authorList>
            <person name="Leao T."/>
            <person name="Guimaraes P.I."/>
            <person name="de Melo A.G."/>
            <person name="Ramos R.T."/>
            <person name="Leao P.N."/>
            <person name="Silva A."/>
            <person name="Fiore M.F."/>
            <person name="Schneider M.P."/>
        </authorList>
    </citation>
    <scope>NUCLEOTIDE SEQUENCE [LARGE SCALE GENOMIC DNA]</scope>
    <source>
        <strain evidence="10 11">CENA21</strain>
    </source>
</reference>
<dbReference type="PANTHER" id="PTHR34308">
    <property type="entry name" value="COBALAMIN BIOSYNTHESIS PROTEIN CBIB"/>
    <property type="match status" value="1"/>
</dbReference>
<dbReference type="KEGG" id="npz:ACX27_24995"/>
<feature type="transmembrane region" description="Helical" evidence="9">
    <location>
        <begin position="56"/>
        <end position="76"/>
    </location>
</feature>
<dbReference type="NCBIfam" id="TIGR00380">
    <property type="entry name" value="cobal_cbiB"/>
    <property type="match status" value="1"/>
</dbReference>
<feature type="transmembrane region" description="Helical" evidence="9">
    <location>
        <begin position="306"/>
        <end position="323"/>
    </location>
</feature>
<dbReference type="AlphaFoldDB" id="A0A0M3V6B0"/>
<dbReference type="Proteomes" id="UP000062645">
    <property type="component" value="Chromosome"/>
</dbReference>
<keyword evidence="6 9" id="KW-0812">Transmembrane</keyword>
<reference evidence="11" key="1">
    <citation type="submission" date="2015-07" db="EMBL/GenBank/DDBJ databases">
        <title>Genome Of Nitrogen-Fixing Cyanobacterium Nostoc piscinale CENA21 From Solimoes/Amazon River Floodplain Sediments And Comparative Genomics To Uncover Biosynthetic Natural Products Potential.</title>
        <authorList>
            <person name="Leao T.F."/>
            <person name="Leao P.N."/>
            <person name="Guimaraes P.I."/>
            <person name="de Melo A.G.C."/>
            <person name="Ramos R.T.J."/>
            <person name="Silva A."/>
            <person name="Fiore M.F."/>
            <person name="Schneider M.P.C."/>
        </authorList>
    </citation>
    <scope>NUCLEOTIDE SEQUENCE [LARGE SCALE GENOMIC DNA]</scope>
    <source>
        <strain evidence="11">CENA21</strain>
    </source>
</reference>
<comment type="function">
    <text evidence="9">Converts cobyric acid to cobinamide by the addition of aminopropanol on the F carboxylic group.</text>
</comment>
<name>A0A0M3V6B0_9NOSO</name>
<dbReference type="InterPro" id="IPR004485">
    <property type="entry name" value="Cobalamin_biosynth_CobD/CbiB"/>
</dbReference>
<evidence type="ECO:0000256" key="9">
    <source>
        <dbReference type="HAMAP-Rule" id="MF_00024"/>
    </source>
</evidence>
<dbReference type="PANTHER" id="PTHR34308:SF1">
    <property type="entry name" value="COBALAMIN BIOSYNTHESIS PROTEIN CBIB"/>
    <property type="match status" value="1"/>
</dbReference>
<evidence type="ECO:0000256" key="4">
    <source>
        <dbReference type="ARBA" id="ARBA00022475"/>
    </source>
</evidence>
<evidence type="ECO:0000256" key="1">
    <source>
        <dbReference type="ARBA" id="ARBA00004651"/>
    </source>
</evidence>
<feature type="transmembrane region" description="Helical" evidence="9">
    <location>
        <begin position="82"/>
        <end position="102"/>
    </location>
</feature>
<evidence type="ECO:0000313" key="11">
    <source>
        <dbReference type="Proteomes" id="UP000062645"/>
    </source>
</evidence>
<comment type="similarity">
    <text evidence="3 9">Belongs to the CobD/CbiB family.</text>
</comment>
<keyword evidence="4 9" id="KW-1003">Cell membrane</keyword>
<feature type="transmembrane region" description="Helical" evidence="9">
    <location>
        <begin position="215"/>
        <end position="236"/>
    </location>
</feature>
<evidence type="ECO:0000256" key="3">
    <source>
        <dbReference type="ARBA" id="ARBA00006263"/>
    </source>
</evidence>
<gene>
    <name evidence="9" type="primary">cobD</name>
    <name evidence="10" type="ORF">ACX27_24995</name>
</gene>
<evidence type="ECO:0000256" key="5">
    <source>
        <dbReference type="ARBA" id="ARBA00022573"/>
    </source>
</evidence>
<keyword evidence="7 9" id="KW-1133">Transmembrane helix</keyword>
<evidence type="ECO:0000256" key="6">
    <source>
        <dbReference type="ARBA" id="ARBA00022692"/>
    </source>
</evidence>
<organism evidence="10 11">
    <name type="scientific">Nostoc piscinale CENA21</name>
    <dbReference type="NCBI Taxonomy" id="224013"/>
    <lineage>
        <taxon>Bacteria</taxon>
        <taxon>Bacillati</taxon>
        <taxon>Cyanobacteriota</taxon>
        <taxon>Cyanophyceae</taxon>
        <taxon>Nostocales</taxon>
        <taxon>Nostocaceae</taxon>
        <taxon>Nostoc</taxon>
    </lineage>
</organism>
<dbReference type="EMBL" id="CP012036">
    <property type="protein sequence ID" value="ALF55343.1"/>
    <property type="molecule type" value="Genomic_DNA"/>
</dbReference>
<comment type="subcellular location">
    <subcellularLocation>
        <location evidence="1 9">Cell membrane</location>
        <topology evidence="1 9">Multi-pass membrane protein</topology>
    </subcellularLocation>
</comment>
<accession>A0A0M3V6B0</accession>
<keyword evidence="11" id="KW-1185">Reference proteome</keyword>
<comment type="pathway">
    <text evidence="2 9">Cofactor biosynthesis; adenosylcobalamin biosynthesis.</text>
</comment>
<dbReference type="GO" id="GO:0005886">
    <property type="term" value="C:plasma membrane"/>
    <property type="evidence" value="ECO:0007669"/>
    <property type="project" value="UniProtKB-SubCell"/>
</dbReference>
<evidence type="ECO:0000256" key="8">
    <source>
        <dbReference type="ARBA" id="ARBA00023136"/>
    </source>
</evidence>
<evidence type="ECO:0000256" key="2">
    <source>
        <dbReference type="ARBA" id="ARBA00004953"/>
    </source>
</evidence>
<dbReference type="UniPathway" id="UPA00148"/>
<dbReference type="STRING" id="224013.ACX27_24995"/>
<dbReference type="PATRIC" id="fig|224013.5.peg.6001"/>
<dbReference type="GO" id="GO:0048472">
    <property type="term" value="F:threonine-phosphate decarboxylase activity"/>
    <property type="evidence" value="ECO:0007669"/>
    <property type="project" value="InterPro"/>
</dbReference>
<dbReference type="HAMAP" id="MF_00024">
    <property type="entry name" value="CobD_CbiB"/>
    <property type="match status" value="1"/>
</dbReference>
<proteinExistence type="inferred from homology"/>
<keyword evidence="5 9" id="KW-0169">Cobalamin biosynthesis</keyword>
<evidence type="ECO:0000256" key="7">
    <source>
        <dbReference type="ARBA" id="ARBA00022989"/>
    </source>
</evidence>